<reference evidence="5" key="1">
    <citation type="submission" date="2023-07" db="EMBL/GenBank/DDBJ databases">
        <title>draft genome sequence of fig (Ficus carica).</title>
        <authorList>
            <person name="Takahashi T."/>
            <person name="Nishimura K."/>
        </authorList>
    </citation>
    <scope>NUCLEOTIDE SEQUENCE</scope>
</reference>
<name>A0AA87ZDN1_FICCA</name>
<feature type="compositionally biased region" description="Pro residues" evidence="3">
    <location>
        <begin position="197"/>
        <end position="218"/>
    </location>
</feature>
<evidence type="ECO:0000256" key="2">
    <source>
        <dbReference type="ARBA" id="ARBA00022737"/>
    </source>
</evidence>
<feature type="compositionally biased region" description="Pro residues" evidence="3">
    <location>
        <begin position="43"/>
        <end position="61"/>
    </location>
</feature>
<dbReference type="EMBL" id="BTGU01000003">
    <property type="protein sequence ID" value="GMN31069.1"/>
    <property type="molecule type" value="Genomic_DNA"/>
</dbReference>
<feature type="compositionally biased region" description="Pro residues" evidence="3">
    <location>
        <begin position="7"/>
        <end position="27"/>
    </location>
</feature>
<feature type="compositionally biased region" description="Pro residues" evidence="3">
    <location>
        <begin position="162"/>
        <end position="180"/>
    </location>
</feature>
<feature type="compositionally biased region" description="Pro residues" evidence="3">
    <location>
        <begin position="94"/>
        <end position="109"/>
    </location>
</feature>
<dbReference type="SUPFAM" id="SSF52047">
    <property type="entry name" value="RNI-like"/>
    <property type="match status" value="1"/>
</dbReference>
<comment type="caution">
    <text evidence="5">The sequence shown here is derived from an EMBL/GenBank/DDBJ whole genome shotgun (WGS) entry which is preliminary data.</text>
</comment>
<feature type="region of interest" description="Disordered" evidence="3">
    <location>
        <begin position="1"/>
        <end position="243"/>
    </location>
</feature>
<feature type="compositionally biased region" description="Pro residues" evidence="3">
    <location>
        <begin position="117"/>
        <end position="143"/>
    </location>
</feature>
<dbReference type="SMART" id="SM00369">
    <property type="entry name" value="LRR_TYP"/>
    <property type="match status" value="6"/>
</dbReference>
<dbReference type="InterPro" id="IPR001611">
    <property type="entry name" value="Leu-rich_rpt"/>
</dbReference>
<feature type="domain" description="Disease resistance R13L4/SHOC-2-like LRR" evidence="4">
    <location>
        <begin position="707"/>
        <end position="836"/>
    </location>
</feature>
<organism evidence="5 6">
    <name type="scientific">Ficus carica</name>
    <name type="common">Common fig</name>
    <dbReference type="NCBI Taxonomy" id="3494"/>
    <lineage>
        <taxon>Eukaryota</taxon>
        <taxon>Viridiplantae</taxon>
        <taxon>Streptophyta</taxon>
        <taxon>Embryophyta</taxon>
        <taxon>Tracheophyta</taxon>
        <taxon>Spermatophyta</taxon>
        <taxon>Magnoliopsida</taxon>
        <taxon>eudicotyledons</taxon>
        <taxon>Gunneridae</taxon>
        <taxon>Pentapetalae</taxon>
        <taxon>rosids</taxon>
        <taxon>fabids</taxon>
        <taxon>Rosales</taxon>
        <taxon>Moraceae</taxon>
        <taxon>Ficeae</taxon>
        <taxon>Ficus</taxon>
    </lineage>
</organism>
<feature type="compositionally biased region" description="Low complexity" evidence="3">
    <location>
        <begin position="28"/>
        <end position="42"/>
    </location>
</feature>
<evidence type="ECO:0000313" key="6">
    <source>
        <dbReference type="Proteomes" id="UP001187192"/>
    </source>
</evidence>
<dbReference type="PROSITE" id="PS51450">
    <property type="entry name" value="LRR"/>
    <property type="match status" value="1"/>
</dbReference>
<feature type="compositionally biased region" description="Low complexity" evidence="3">
    <location>
        <begin position="144"/>
        <end position="161"/>
    </location>
</feature>
<keyword evidence="6" id="KW-1185">Reference proteome</keyword>
<dbReference type="SUPFAM" id="SSF52058">
    <property type="entry name" value="L domain-like"/>
    <property type="match status" value="2"/>
</dbReference>
<dbReference type="PANTHER" id="PTHR45752">
    <property type="entry name" value="LEUCINE-RICH REPEAT-CONTAINING"/>
    <property type="match status" value="1"/>
</dbReference>
<protein>
    <recommendedName>
        <fullName evidence="4">Disease resistance R13L4/SHOC-2-like LRR domain-containing protein</fullName>
    </recommendedName>
</protein>
<feature type="compositionally biased region" description="Low complexity" evidence="3">
    <location>
        <begin position="181"/>
        <end position="196"/>
    </location>
</feature>
<evidence type="ECO:0000256" key="1">
    <source>
        <dbReference type="ARBA" id="ARBA00022614"/>
    </source>
</evidence>
<dbReference type="InterPro" id="IPR003591">
    <property type="entry name" value="Leu-rich_rpt_typical-subtyp"/>
</dbReference>
<sequence>MASSNPTPSPEVPNTTPTPPTPTPPSGAPSVDPSPVSEVPDTTPTPPSAAPIIDPTPPNASTPPSGAPSVDPALLPEVPNTTPTPLSGAASVDPAPPPDEVPDTTPTPPSKALDSNPTPPPEVPKTTPPPPSTGAPSSSPTPPSGTSDTTPTPLVEASSSDPTPPPPADTTQKAPPPPEVPSTTPTSIPSGATPTPSAAPPSTTPTPEAPSCPTPSPGTPKISQKPPAASTTPTPVGKTWVAREISRDVTRNIHEAGRESEFGATLWLSLNKKYHRRHHQHHDTDRTSTRWFHLLIVEDIARQLCVLPRTEGGFEDEDEDEVEDAKTNSPQDQKGPKTKVPEHHYLDKIVFDKLRSVTETEKKLVLLTLDGVPESTDIEEEIISPIESLQALTEEKLLKVVVTTKRSTNSDSKFAVEPLKQGEFLKLLEKSAEGSDRIAYVKKLFEDVIFRKFGNALPAAVAVVVGKALKHNFVKGGGDHDDQDRYSWQEKFENFLKEAEKCNEAEEMRPMLVRYAFDTLPRNNAAMIRCCWHSRKFFELIDNASVHYNELISHWIMEGYLDDFRYSGGIEKAYEEGYRIFQELMKRGLLKVEDENFIAMEGLTLKVFDHRRKGFDETAMLGLPDVFQGDEEWQGLGKIAVADGMIKSVCKHKKWELVSTLMIDGSRLCREVPASFFKPLTELRVLVLLNPTLKSLDFIGGGGEGASQLSKLQLLVLRGCDVLENADSIKNLESLIVLEISGAKSLKTLPDDLFEKMSQLRSLNLSGTRIKSLPSSFTNLTKLRWLILRDCSNLEGMPSLKQFKDLLVLDMFRASSLTKFGDKKFGDLVKLRVVDFSEAKIAPLPFVHTLHGLTRLTLEGCTEITRLPHLRELPDLRFLELPGATKLKEFYSPRLENKKALRVLNLSKTELFCLPSTISDLISLVELDLSYMPSLKDFGDVSFSKLACLERLNLSNTDFKSLPPLSSLKSLRELFLRDCQLEALPEMEGLTSLEILDLSGAGELKKIPGEWKFPKLCKLLLLKCKKLEKLPILDDLHKLEVLDLSHCEALEELEKQSFEKMSALQVLDLSATKVRSLPTLPSSPKLRRLLLEKCVELGEIPSLDSLSKLEELSLSGAKSKAFHLKIESVSLQTLNLSETSMTLSLDFTKCTNLKKLSLRVCLLNTKPQLEKLTMLEDLDLSCTSNEQHSSKDHNSRKDLSLEELSEDLKSLWKLTRLDLWGLKVKEFPYWTSGLVHLKSLRLPDLAGIPEVDWGKIKRLPDELNWEECGIFKNATTHLTNTRPSISISTTKVLQSLKQHSETWEKYFGRFRIYVCPSAGSGKDEEIYRLRDESFYEDIYFKAICCPESCKRFLEIRGFEKRPEGLEDALEGVDCLSFIEDEFITSLSNLGVEKIEAMTGLWLERCAKTEFIFSEEEAPKLGEGFSILWASNLPLLKSLYEGNVQVQSFKNLTELYLDCCPEIEYVFSLSHLPEKLEKLQVKFCNKLKTLMKRESSADQHELRKLRELHLLELPELSTVGVKLPSLQKAKVKGCPRLKKQEFISDLGLQNKTVEVTSVEENWERGAAKETKEKFKL</sequence>
<dbReference type="Gene3D" id="3.80.10.10">
    <property type="entry name" value="Ribonuclease Inhibitor"/>
    <property type="match status" value="4"/>
</dbReference>
<feature type="region of interest" description="Disordered" evidence="3">
    <location>
        <begin position="313"/>
        <end position="339"/>
    </location>
</feature>
<proteinExistence type="predicted"/>
<dbReference type="InterPro" id="IPR032675">
    <property type="entry name" value="LRR_dom_sf"/>
</dbReference>
<feature type="compositionally biased region" description="Acidic residues" evidence="3">
    <location>
        <begin position="313"/>
        <end position="323"/>
    </location>
</feature>
<dbReference type="InterPro" id="IPR055414">
    <property type="entry name" value="LRR_R13L4/SHOC2-like"/>
</dbReference>
<dbReference type="Proteomes" id="UP001187192">
    <property type="component" value="Unassembled WGS sequence"/>
</dbReference>
<evidence type="ECO:0000256" key="3">
    <source>
        <dbReference type="SAM" id="MobiDB-lite"/>
    </source>
</evidence>
<dbReference type="PANTHER" id="PTHR45752:SF136">
    <property type="entry name" value="MBD DOMAIN-CONTAINING PROTEIN"/>
    <property type="match status" value="1"/>
</dbReference>
<keyword evidence="1" id="KW-0433">Leucine-rich repeat</keyword>
<gene>
    <name evidence="5" type="ORF">TIFTF001_003097</name>
</gene>
<dbReference type="InterPro" id="IPR050715">
    <property type="entry name" value="LRR-SigEffector_domain"/>
</dbReference>
<accession>A0AA87ZDN1</accession>
<evidence type="ECO:0000313" key="5">
    <source>
        <dbReference type="EMBL" id="GMN31069.1"/>
    </source>
</evidence>
<dbReference type="Pfam" id="PF23598">
    <property type="entry name" value="LRR_14"/>
    <property type="match status" value="1"/>
</dbReference>
<keyword evidence="2" id="KW-0677">Repeat</keyword>
<evidence type="ECO:0000259" key="4">
    <source>
        <dbReference type="Pfam" id="PF23598"/>
    </source>
</evidence>